<feature type="region of interest" description="Disordered" evidence="1">
    <location>
        <begin position="16"/>
        <end position="42"/>
    </location>
</feature>
<dbReference type="STRING" id="54.SAMN02745121_00119"/>
<sequence length="253" mass="27046">MAASRGRARFVGPLSQGFARGSSLMPSPARCSSPTRSQGRPRCGVLADDLARPWASHRRFRGPGCAVVPGRCRAELHVRPSSPPGRVAAVRADFGRVTPLRTPSVRPASPPGRVAAVRADFGPVDLAGRPRHTAAHALGSSLVAARPSRAVRADFGRVDLAGRPRHTAARAPGSSRTFVTPRRCARLVRVRRRPTRRPPSRSGTCLARDPHIPAPRSRPPATSGGRQIPRARLCDSCRRQIPPAPLCGTLRSS</sequence>
<evidence type="ECO:0000313" key="3">
    <source>
        <dbReference type="Proteomes" id="UP000199400"/>
    </source>
</evidence>
<evidence type="ECO:0000256" key="1">
    <source>
        <dbReference type="SAM" id="MobiDB-lite"/>
    </source>
</evidence>
<name>A0A1I1SRI6_9BACT</name>
<organism evidence="2 3">
    <name type="scientific">Nannocystis exedens</name>
    <dbReference type="NCBI Taxonomy" id="54"/>
    <lineage>
        <taxon>Bacteria</taxon>
        <taxon>Pseudomonadati</taxon>
        <taxon>Myxococcota</taxon>
        <taxon>Polyangia</taxon>
        <taxon>Nannocystales</taxon>
        <taxon>Nannocystaceae</taxon>
        <taxon>Nannocystis</taxon>
    </lineage>
</organism>
<dbReference type="Proteomes" id="UP000199400">
    <property type="component" value="Unassembled WGS sequence"/>
</dbReference>
<reference evidence="3" key="1">
    <citation type="submission" date="2016-10" db="EMBL/GenBank/DDBJ databases">
        <authorList>
            <person name="Varghese N."/>
            <person name="Submissions S."/>
        </authorList>
    </citation>
    <scope>NUCLEOTIDE SEQUENCE [LARGE SCALE GENOMIC DNA]</scope>
    <source>
        <strain evidence="3">ATCC 25963</strain>
    </source>
</reference>
<proteinExistence type="predicted"/>
<evidence type="ECO:0000313" key="2">
    <source>
        <dbReference type="EMBL" id="SFD47358.1"/>
    </source>
</evidence>
<feature type="region of interest" description="Disordered" evidence="1">
    <location>
        <begin position="191"/>
        <end position="230"/>
    </location>
</feature>
<accession>A0A1I1SRI6</accession>
<protein>
    <submittedName>
        <fullName evidence="2">Uncharacterized protein</fullName>
    </submittedName>
</protein>
<gene>
    <name evidence="2" type="ORF">SAMN02745121_00119</name>
</gene>
<dbReference type="EMBL" id="FOMX01000002">
    <property type="protein sequence ID" value="SFD47358.1"/>
    <property type="molecule type" value="Genomic_DNA"/>
</dbReference>
<dbReference type="AlphaFoldDB" id="A0A1I1SRI6"/>
<keyword evidence="3" id="KW-1185">Reference proteome</keyword>